<feature type="region of interest" description="Disordered" evidence="1">
    <location>
        <begin position="507"/>
        <end position="545"/>
    </location>
</feature>
<gene>
    <name evidence="2" type="ORF">H310_05285</name>
</gene>
<organism evidence="2">
    <name type="scientific">Aphanomyces invadans</name>
    <dbReference type="NCBI Taxonomy" id="157072"/>
    <lineage>
        <taxon>Eukaryota</taxon>
        <taxon>Sar</taxon>
        <taxon>Stramenopiles</taxon>
        <taxon>Oomycota</taxon>
        <taxon>Saprolegniomycetes</taxon>
        <taxon>Saprolegniales</taxon>
        <taxon>Verrucalvaceae</taxon>
        <taxon>Aphanomyces</taxon>
    </lineage>
</organism>
<evidence type="ECO:0000313" key="2">
    <source>
        <dbReference type="EMBL" id="ETW02797.1"/>
    </source>
</evidence>
<reference evidence="2" key="1">
    <citation type="submission" date="2013-12" db="EMBL/GenBank/DDBJ databases">
        <title>The Genome Sequence of Aphanomyces invadans NJM9701.</title>
        <authorList>
            <consortium name="The Broad Institute Genomics Platform"/>
            <person name="Russ C."/>
            <person name="Tyler B."/>
            <person name="van West P."/>
            <person name="Dieguez-Uribeondo J."/>
            <person name="Young S.K."/>
            <person name="Zeng Q."/>
            <person name="Gargeya S."/>
            <person name="Fitzgerald M."/>
            <person name="Abouelleil A."/>
            <person name="Alvarado L."/>
            <person name="Chapman S.B."/>
            <person name="Gainer-Dewar J."/>
            <person name="Goldberg J."/>
            <person name="Griggs A."/>
            <person name="Gujja S."/>
            <person name="Hansen M."/>
            <person name="Howarth C."/>
            <person name="Imamovic A."/>
            <person name="Ireland A."/>
            <person name="Larimer J."/>
            <person name="McCowan C."/>
            <person name="Murphy C."/>
            <person name="Pearson M."/>
            <person name="Poon T.W."/>
            <person name="Priest M."/>
            <person name="Roberts A."/>
            <person name="Saif S."/>
            <person name="Shea T."/>
            <person name="Sykes S."/>
            <person name="Wortman J."/>
            <person name="Nusbaum C."/>
            <person name="Birren B."/>
        </authorList>
    </citation>
    <scope>NUCLEOTIDE SEQUENCE [LARGE SCALE GENOMIC DNA]</scope>
    <source>
        <strain evidence="2">NJM9701</strain>
    </source>
</reference>
<name>A0A024UA91_9STRA</name>
<feature type="compositionally biased region" description="Low complexity" evidence="1">
    <location>
        <begin position="515"/>
        <end position="545"/>
    </location>
</feature>
<feature type="region of interest" description="Disordered" evidence="1">
    <location>
        <begin position="253"/>
        <end position="324"/>
    </location>
</feature>
<dbReference type="EMBL" id="KI913960">
    <property type="protein sequence ID" value="ETW02797.1"/>
    <property type="molecule type" value="Genomic_DNA"/>
</dbReference>
<feature type="compositionally biased region" description="Polar residues" evidence="1">
    <location>
        <begin position="292"/>
        <end position="305"/>
    </location>
</feature>
<dbReference type="eggNOG" id="ENOG502QVF4">
    <property type="taxonomic scope" value="Eukaryota"/>
</dbReference>
<feature type="compositionally biased region" description="Polar residues" evidence="1">
    <location>
        <begin position="265"/>
        <end position="281"/>
    </location>
</feature>
<evidence type="ECO:0000256" key="1">
    <source>
        <dbReference type="SAM" id="MobiDB-lite"/>
    </source>
</evidence>
<protein>
    <submittedName>
        <fullName evidence="2">Uncharacterized protein</fullName>
    </submittedName>
</protein>
<dbReference type="GeneID" id="20082335"/>
<feature type="region of interest" description="Disordered" evidence="1">
    <location>
        <begin position="418"/>
        <end position="466"/>
    </location>
</feature>
<accession>A0A024UA91</accession>
<feature type="compositionally biased region" description="Polar residues" evidence="1">
    <location>
        <begin position="445"/>
        <end position="466"/>
    </location>
</feature>
<dbReference type="AlphaFoldDB" id="A0A024UA91"/>
<dbReference type="OrthoDB" id="69973at2759"/>
<dbReference type="RefSeq" id="XP_008868181.1">
    <property type="nucleotide sequence ID" value="XM_008869959.1"/>
</dbReference>
<proteinExistence type="predicted"/>
<dbReference type="VEuPathDB" id="FungiDB:H310_05285"/>
<sequence>MPFIAVEGSTATRSLSLGVERPLPAHAFPDEFVECTLRLQHGDDITFPLPFQVALVHADTKLTEESSSHLVIDPATPLVFTSAICTFRFHLRHVVQNMCLRCSLAAPHPMVSVLTSPITIVQEKLVVTEQPPDVWFKDEGGRDKCMTIQVQVEAAPGHTVSQRIIPLELTLLYDSGDVVQTSAVATSPSTGILKLFPDLRPNITNGHVSISFRIEDVSKNHQNHSFVLQIAPESSNVYADISSVRTAPVAIRSKRNKRRLAGLKSPSNNTASSPSEVTSGAQRPRALPTPVHHSTPTHACSNDKTPMNRRHTTATPHNLPRARPTWTDTMQEWKLVGYEIHEHDGSMNKQAPIYRCLACLALTDVSQQASHAPTCVYFRQQQQHPSYHQLPQHASSSTSRPHSHYRVQTPQMVYGYNHVAYTPTGPSPPSMAGTPGGQHAGTPYAQHQTGQHQSYMKPSSTPSHQLDNIFLSTKAPTPSSSSMLSPESADALAKPMLMMDMYMSAQGGPNGLQHSTTTPSNNSSNWNMMQQQMGSTPSNHASAGGSSVANAGYNPEVCVAFILAAMSTDMRGDKLGLPAFDQYHQLIGFYKEQSSQPAQQAQQPHPSRTQVVFYPVSDFPLCNASGIAATFESAIHYGSLDVFALSKYMGNLSKMQEEAFLHYWSQNLMQ</sequence>